<feature type="domain" description="DUF5698" evidence="8">
    <location>
        <begin position="31"/>
        <end position="88"/>
    </location>
</feature>
<dbReference type="EMBL" id="QGGI01000022">
    <property type="protein sequence ID" value="PWJ87696.1"/>
    <property type="molecule type" value="Genomic_DNA"/>
</dbReference>
<feature type="transmembrane region" description="Helical" evidence="6">
    <location>
        <begin position="44"/>
        <end position="64"/>
    </location>
</feature>
<dbReference type="InterPro" id="IPR044035">
    <property type="entry name" value="DUF5698"/>
</dbReference>
<comment type="similarity">
    <text evidence="6">Belongs to the UPF0316 family.</text>
</comment>
<evidence type="ECO:0000256" key="6">
    <source>
        <dbReference type="HAMAP-Rule" id="MF_01515"/>
    </source>
</evidence>
<keyword evidence="2 6" id="KW-1003">Cell membrane</keyword>
<dbReference type="RefSeq" id="WP_109606168.1">
    <property type="nucleotide sequence ID" value="NZ_JAMHJO010000005.1"/>
</dbReference>
<dbReference type="NCBIfam" id="NF003191">
    <property type="entry name" value="PRK04164.1-2"/>
    <property type="match status" value="1"/>
</dbReference>
<dbReference type="Pfam" id="PF18955">
    <property type="entry name" value="DUF5698"/>
    <property type="match status" value="1"/>
</dbReference>
<comment type="caution">
    <text evidence="9">The sequence shown here is derived from an EMBL/GenBank/DDBJ whole genome shotgun (WGS) entry which is preliminary data.</text>
</comment>
<evidence type="ECO:0000256" key="3">
    <source>
        <dbReference type="ARBA" id="ARBA00022692"/>
    </source>
</evidence>
<proteinExistence type="inferred from homology"/>
<dbReference type="CDD" id="cd16381">
    <property type="entry name" value="YitT_C_like_1"/>
    <property type="match status" value="1"/>
</dbReference>
<dbReference type="InterPro" id="IPR022930">
    <property type="entry name" value="UPF0316"/>
</dbReference>
<evidence type="ECO:0000313" key="9">
    <source>
        <dbReference type="EMBL" id="PWJ87696.1"/>
    </source>
</evidence>
<keyword evidence="10" id="KW-1185">Reference proteome</keyword>
<evidence type="ECO:0000256" key="5">
    <source>
        <dbReference type="ARBA" id="ARBA00023136"/>
    </source>
</evidence>
<sequence length="194" mass="21615">MEEFLSSEIFKWVLMPLIIFFARILDVSLGTTRIIMISKGKKELAMLIGFFEVTIWLLVAGKVIQSVDNILYVIAYAGGFAAGSYIGVVIDEKLAIGTVATRIITLVDPTELIKKLSESGFGVTKVEATGSRGNAHIIYSIMHRKKLHEFEEIAKKYVPKAFISVEDIRSVKDGVFHPMDTISFRKASPTRKSK</sequence>
<evidence type="ECO:0000256" key="4">
    <source>
        <dbReference type="ARBA" id="ARBA00022989"/>
    </source>
</evidence>
<dbReference type="InterPro" id="IPR019264">
    <property type="entry name" value="DUF2179"/>
</dbReference>
<name>A0AA45C4Z7_9BACT</name>
<evidence type="ECO:0000259" key="8">
    <source>
        <dbReference type="Pfam" id="PF18955"/>
    </source>
</evidence>
<dbReference type="Pfam" id="PF10035">
    <property type="entry name" value="DUF2179"/>
    <property type="match status" value="1"/>
</dbReference>
<keyword evidence="5 6" id="KW-0472">Membrane</keyword>
<evidence type="ECO:0000313" key="10">
    <source>
        <dbReference type="Proteomes" id="UP000245921"/>
    </source>
</evidence>
<evidence type="ECO:0000256" key="2">
    <source>
        <dbReference type="ARBA" id="ARBA00022475"/>
    </source>
</evidence>
<evidence type="ECO:0000256" key="1">
    <source>
        <dbReference type="ARBA" id="ARBA00004651"/>
    </source>
</evidence>
<dbReference type="GO" id="GO:0005886">
    <property type="term" value="C:plasma membrane"/>
    <property type="evidence" value="ECO:0007669"/>
    <property type="project" value="UniProtKB-SubCell"/>
</dbReference>
<dbReference type="Proteomes" id="UP000245921">
    <property type="component" value="Unassembled WGS sequence"/>
</dbReference>
<organism evidence="9 10">
    <name type="scientific">Oceanotoga teriensis</name>
    <dbReference type="NCBI Taxonomy" id="515440"/>
    <lineage>
        <taxon>Bacteria</taxon>
        <taxon>Thermotogati</taxon>
        <taxon>Thermotogota</taxon>
        <taxon>Thermotogae</taxon>
        <taxon>Petrotogales</taxon>
        <taxon>Petrotogaceae</taxon>
        <taxon>Oceanotoga</taxon>
    </lineage>
</organism>
<dbReference type="AlphaFoldDB" id="A0AA45C4Z7"/>
<feature type="transmembrane region" description="Helical" evidence="6">
    <location>
        <begin position="70"/>
        <end position="90"/>
    </location>
</feature>
<keyword evidence="4 6" id="KW-1133">Transmembrane helix</keyword>
<comment type="subcellular location">
    <subcellularLocation>
        <location evidence="1 6">Cell membrane</location>
        <topology evidence="1 6">Multi-pass membrane protein</topology>
    </subcellularLocation>
</comment>
<feature type="domain" description="DUF2179" evidence="7">
    <location>
        <begin position="121"/>
        <end position="172"/>
    </location>
</feature>
<keyword evidence="3 6" id="KW-0812">Transmembrane</keyword>
<accession>A0AA45C4Z7</accession>
<dbReference type="PANTHER" id="PTHR40060">
    <property type="entry name" value="UPF0316 PROTEIN YEBE"/>
    <property type="match status" value="1"/>
</dbReference>
<dbReference type="PANTHER" id="PTHR40060:SF1">
    <property type="entry name" value="UPF0316 PROTEIN YEBE"/>
    <property type="match status" value="1"/>
</dbReference>
<evidence type="ECO:0000259" key="7">
    <source>
        <dbReference type="Pfam" id="PF10035"/>
    </source>
</evidence>
<gene>
    <name evidence="9" type="ORF">C7380_12221</name>
</gene>
<reference evidence="9 10" key="1">
    <citation type="submission" date="2018-05" db="EMBL/GenBank/DDBJ databases">
        <title>Genomic Encyclopedia of Type Strains, Phase IV (KMG-IV): sequencing the most valuable type-strain genomes for metagenomic binning, comparative biology and taxonomic classification.</title>
        <authorList>
            <person name="Goeker M."/>
        </authorList>
    </citation>
    <scope>NUCLEOTIDE SEQUENCE [LARGE SCALE GENOMIC DNA]</scope>
    <source>
        <strain evidence="9 10">DSM 24906</strain>
    </source>
</reference>
<dbReference type="HAMAP" id="MF_01515">
    <property type="entry name" value="UPF0316"/>
    <property type="match status" value="1"/>
</dbReference>
<feature type="transmembrane region" description="Helical" evidence="6">
    <location>
        <begin position="12"/>
        <end position="32"/>
    </location>
</feature>
<protein>
    <recommendedName>
        <fullName evidence="6">UPF0316 protein C7380_12221</fullName>
    </recommendedName>
</protein>